<dbReference type="AlphaFoldDB" id="A0A9N9FWV2"/>
<comment type="caution">
    <text evidence="1">The sequence shown here is derived from an EMBL/GenBank/DDBJ whole genome shotgun (WGS) entry which is preliminary data.</text>
</comment>
<protein>
    <submittedName>
        <fullName evidence="1">1618_t:CDS:1</fullName>
    </submittedName>
</protein>
<gene>
    <name evidence="1" type="ORF">CPELLU_LOCUS5240</name>
</gene>
<keyword evidence="2" id="KW-1185">Reference proteome</keyword>
<organism evidence="1 2">
    <name type="scientific">Cetraspora pellucida</name>
    <dbReference type="NCBI Taxonomy" id="1433469"/>
    <lineage>
        <taxon>Eukaryota</taxon>
        <taxon>Fungi</taxon>
        <taxon>Fungi incertae sedis</taxon>
        <taxon>Mucoromycota</taxon>
        <taxon>Glomeromycotina</taxon>
        <taxon>Glomeromycetes</taxon>
        <taxon>Diversisporales</taxon>
        <taxon>Gigasporaceae</taxon>
        <taxon>Cetraspora</taxon>
    </lineage>
</organism>
<evidence type="ECO:0000313" key="2">
    <source>
        <dbReference type="Proteomes" id="UP000789759"/>
    </source>
</evidence>
<name>A0A9N9FWV2_9GLOM</name>
<evidence type="ECO:0000313" key="1">
    <source>
        <dbReference type="EMBL" id="CAG8561870.1"/>
    </source>
</evidence>
<dbReference type="Proteomes" id="UP000789759">
    <property type="component" value="Unassembled WGS sequence"/>
</dbReference>
<dbReference type="EMBL" id="CAJVQA010002955">
    <property type="protein sequence ID" value="CAG8561870.1"/>
    <property type="molecule type" value="Genomic_DNA"/>
</dbReference>
<sequence>MIRDIPWSKELLNKEEANGGYIDKSRETLRTIVQRRYFSQ</sequence>
<reference evidence="1" key="1">
    <citation type="submission" date="2021-06" db="EMBL/GenBank/DDBJ databases">
        <authorList>
            <person name="Kallberg Y."/>
            <person name="Tangrot J."/>
            <person name="Rosling A."/>
        </authorList>
    </citation>
    <scope>NUCLEOTIDE SEQUENCE</scope>
    <source>
        <strain evidence="1">FL966</strain>
    </source>
</reference>
<accession>A0A9N9FWV2</accession>
<proteinExistence type="predicted"/>